<evidence type="ECO:0000313" key="3">
    <source>
        <dbReference type="Proteomes" id="UP000694387"/>
    </source>
</evidence>
<organism evidence="2 3">
    <name type="scientific">Equus asinus</name>
    <name type="common">Donkey</name>
    <name type="synonym">Equus africanus asinus</name>
    <dbReference type="NCBI Taxonomy" id="9793"/>
    <lineage>
        <taxon>Eukaryota</taxon>
        <taxon>Metazoa</taxon>
        <taxon>Chordata</taxon>
        <taxon>Craniata</taxon>
        <taxon>Vertebrata</taxon>
        <taxon>Euteleostomi</taxon>
        <taxon>Mammalia</taxon>
        <taxon>Eutheria</taxon>
        <taxon>Laurasiatheria</taxon>
        <taxon>Perissodactyla</taxon>
        <taxon>Equidae</taxon>
        <taxon>Equus</taxon>
    </lineage>
</organism>
<dbReference type="Ensembl" id="ENSEAST00005057293.1">
    <property type="protein sequence ID" value="ENSEASP00005036472.1"/>
    <property type="gene ID" value="ENSEASG00005027056.1"/>
</dbReference>
<feature type="domain" description="Reverse transcriptase" evidence="1">
    <location>
        <begin position="1"/>
        <end position="155"/>
    </location>
</feature>
<evidence type="ECO:0000313" key="2">
    <source>
        <dbReference type="Ensembl" id="ENSEASP00005036472.1"/>
    </source>
</evidence>
<dbReference type="PROSITE" id="PS50878">
    <property type="entry name" value="RT_POL"/>
    <property type="match status" value="1"/>
</dbReference>
<name>A0A9L0I7Q7_EQUAS</name>
<keyword evidence="3" id="KW-1185">Reference proteome</keyword>
<sequence length="169" mass="19454">MPTTAWRAKRCPVHTQDLNWRTWGCQEAERANLTTVPPGQPQGCSFLPLLFDIVLEVLTNAVKQEKEIKGIQIEKEEIKLSLFADHMTVYKENIKESTKKILELKSNNSKIAEYKVNIQKSITFLYTSNELGIQNLKHNAIYTSTKKMSYLSINLTKNIQDLYAETTKF</sequence>
<reference evidence="2" key="3">
    <citation type="submission" date="2025-09" db="UniProtKB">
        <authorList>
            <consortium name="Ensembl"/>
        </authorList>
    </citation>
    <scope>IDENTIFICATION</scope>
</reference>
<dbReference type="GeneTree" id="ENSGT00940000153064"/>
<dbReference type="PANTHER" id="PTHR31635">
    <property type="entry name" value="REVERSE TRANSCRIPTASE DOMAIN-CONTAINING PROTEIN-RELATED"/>
    <property type="match status" value="1"/>
</dbReference>
<dbReference type="Proteomes" id="UP000694387">
    <property type="component" value="Chromosome 20"/>
</dbReference>
<dbReference type="PANTHER" id="PTHR31635:SF196">
    <property type="entry name" value="REVERSE TRANSCRIPTASE DOMAIN-CONTAINING PROTEIN-RELATED"/>
    <property type="match status" value="1"/>
</dbReference>
<dbReference type="InterPro" id="IPR000477">
    <property type="entry name" value="RT_dom"/>
</dbReference>
<reference evidence="2 3" key="1">
    <citation type="journal article" date="2020" name="Nat. Commun.">
        <title>Donkey genomes provide new insights into domestication and selection for coat color.</title>
        <authorList>
            <person name="Wang"/>
            <person name="C."/>
            <person name="Li"/>
            <person name="H."/>
            <person name="Guo"/>
            <person name="Y."/>
            <person name="Huang"/>
            <person name="J."/>
            <person name="Sun"/>
            <person name="Y."/>
            <person name="Min"/>
            <person name="J."/>
            <person name="Wang"/>
            <person name="J."/>
            <person name="Fang"/>
            <person name="X."/>
            <person name="Zhao"/>
            <person name="Z."/>
            <person name="Wang"/>
            <person name="S."/>
            <person name="Zhang"/>
            <person name="Y."/>
            <person name="Liu"/>
            <person name="Q."/>
            <person name="Jiang"/>
            <person name="Q."/>
            <person name="Wang"/>
            <person name="X."/>
            <person name="Guo"/>
            <person name="Y."/>
            <person name="Yang"/>
            <person name="C."/>
            <person name="Wang"/>
            <person name="Y."/>
            <person name="Tian"/>
            <person name="F."/>
            <person name="Zhuang"/>
            <person name="G."/>
            <person name="Fan"/>
            <person name="Y."/>
            <person name="Gao"/>
            <person name="Q."/>
            <person name="Li"/>
            <person name="Y."/>
            <person name="Ju"/>
            <person name="Z."/>
            <person name="Li"/>
            <person name="J."/>
            <person name="Li"/>
            <person name="R."/>
            <person name="Hou"/>
            <person name="M."/>
            <person name="Yang"/>
            <person name="G."/>
            <person name="Liu"/>
            <person name="G."/>
            <person name="Liu"/>
            <person name="W."/>
            <person name="Guo"/>
            <person name="J."/>
            <person name="Pan"/>
            <person name="S."/>
            <person name="Fan"/>
            <person name="G."/>
            <person name="Zhang"/>
            <person name="W."/>
            <person name="Zhang"/>
            <person name="R."/>
            <person name="Yu"/>
            <person name="J."/>
            <person name="Zhang"/>
            <person name="X."/>
            <person name="Yin"/>
            <person name="Q."/>
            <person name="Ji"/>
            <person name="C."/>
            <person name="Jin"/>
            <person name="Y."/>
            <person name="Yue"/>
            <person name="G."/>
            <person name="Liu"/>
            <person name="M."/>
            <person name="Xu"/>
            <person name="J."/>
            <person name="Liu"/>
            <person name="S."/>
            <person name="Jordana"/>
            <person name="J."/>
            <person name="Noce"/>
            <person name="A."/>
            <person name="Amills"/>
            <person name="M."/>
            <person name="Wu"/>
            <person name="D.D."/>
            <person name="Li"/>
            <person name="S."/>
            <person name="Zhou"/>
            <person name="X. and Zhong"/>
            <person name="J."/>
        </authorList>
    </citation>
    <scope>NUCLEOTIDE SEQUENCE [LARGE SCALE GENOMIC DNA]</scope>
</reference>
<reference evidence="2" key="2">
    <citation type="submission" date="2025-08" db="UniProtKB">
        <authorList>
            <consortium name="Ensembl"/>
        </authorList>
    </citation>
    <scope>IDENTIFICATION</scope>
</reference>
<proteinExistence type="predicted"/>
<protein>
    <recommendedName>
        <fullName evidence="1">Reverse transcriptase domain-containing protein</fullName>
    </recommendedName>
</protein>
<dbReference type="Pfam" id="PF00078">
    <property type="entry name" value="RVT_1"/>
    <property type="match status" value="1"/>
</dbReference>
<accession>A0A9L0I7Q7</accession>
<evidence type="ECO:0000259" key="1">
    <source>
        <dbReference type="PROSITE" id="PS50878"/>
    </source>
</evidence>
<dbReference type="AlphaFoldDB" id="A0A9L0I7Q7"/>